<dbReference type="EMBL" id="CP044463">
    <property type="protein sequence ID" value="QIC66812.1"/>
    <property type="molecule type" value="Genomic_DNA"/>
</dbReference>
<dbReference type="RefSeq" id="WP_163171108.1">
    <property type="nucleotide sequence ID" value="NZ_CP044463.1"/>
</dbReference>
<evidence type="ECO:0008006" key="3">
    <source>
        <dbReference type="Google" id="ProtNLM"/>
    </source>
</evidence>
<evidence type="ECO:0000313" key="2">
    <source>
        <dbReference type="Proteomes" id="UP000503505"/>
    </source>
</evidence>
<organism evidence="1 2">
    <name type="scientific">Acinetobacter schindleri</name>
    <dbReference type="NCBI Taxonomy" id="108981"/>
    <lineage>
        <taxon>Bacteria</taxon>
        <taxon>Pseudomonadati</taxon>
        <taxon>Pseudomonadota</taxon>
        <taxon>Gammaproteobacteria</taxon>
        <taxon>Moraxellales</taxon>
        <taxon>Moraxellaceae</taxon>
        <taxon>Acinetobacter</taxon>
    </lineage>
</organism>
<reference evidence="1 2" key="1">
    <citation type="submission" date="2019-09" db="EMBL/GenBank/DDBJ databases">
        <title>Non-baumannii Acinetobacter spp. carrying blaNDM-1 isolated in China.</title>
        <authorList>
            <person name="Cui C."/>
            <person name="Chen C."/>
            <person name="Sun J."/>
            <person name="Liu Y."/>
        </authorList>
    </citation>
    <scope>NUCLEOTIDE SEQUENCE [LARGE SCALE GENOMIC DNA]</scope>
    <source>
        <strain evidence="1 2">HZE23-1</strain>
    </source>
</reference>
<proteinExistence type="predicted"/>
<evidence type="ECO:0000313" key="1">
    <source>
        <dbReference type="EMBL" id="QIC66812.1"/>
    </source>
</evidence>
<name>A0AAE6WVI4_9GAMM</name>
<dbReference type="Proteomes" id="UP000503505">
    <property type="component" value="Chromosome"/>
</dbReference>
<sequence>MNQFNNLIAKAANGTEILVSLIPLNKQQNTRQGFKWVEVGKKVLLQSGLEIDLNMDGRSFYAQSNELFKFKERIM</sequence>
<protein>
    <recommendedName>
        <fullName evidence="3">Transposase</fullName>
    </recommendedName>
</protein>
<dbReference type="AlphaFoldDB" id="A0AAE6WVI4"/>
<accession>A0AAE6WVI4</accession>
<gene>
    <name evidence="1" type="ORF">FSC10_05335</name>
</gene>